<dbReference type="GO" id="GO:0010181">
    <property type="term" value="F:FMN binding"/>
    <property type="evidence" value="ECO:0007669"/>
    <property type="project" value="InterPro"/>
</dbReference>
<protein>
    <submittedName>
        <fullName evidence="2">Asp/Glu/hydantoin racemase</fullName>
    </submittedName>
</protein>
<keyword evidence="2" id="KW-0614">Plasmid</keyword>
<gene>
    <name evidence="2" type="ORF">CT19425_MP60059</name>
</gene>
<feature type="domain" description="Flavin reductase like" evidence="1">
    <location>
        <begin position="34"/>
        <end position="185"/>
    </location>
</feature>
<sequence length="215" mass="23282">MPGGGASRTRMDDIHFYEPTLGHGLRHDPLAAIVGPRPIGWIATLDQAGVPNLAPYAFFNVFNYSPPVVAFSSVGYKDTVRNIEATGDFVWNLVTRPLAERMNMTSAGVAPEVDEFVLAGLTQAPSRLVCAPRVQESPVSFECRATRVMQLGRADGAMLGTWMVLGEVVGVHIARAFVQDGVYDTAAARPILRGGGPADYYEVSKTTLFQMRRPA</sequence>
<reference evidence="2 3" key="1">
    <citation type="submission" date="2018-01" db="EMBL/GenBank/DDBJ databases">
        <authorList>
            <person name="Gaut B.S."/>
            <person name="Morton B.R."/>
            <person name="Clegg M.T."/>
            <person name="Duvall M.R."/>
        </authorList>
    </citation>
    <scope>NUCLEOTIDE SEQUENCE [LARGE SCALE GENOMIC DNA]</scope>
    <source>
        <strain evidence="2">Cupriavidus taiwanensis LMG 19425</strain>
        <plasmid evidence="3">Plasmid ii</plasmid>
    </source>
</reference>
<evidence type="ECO:0000313" key="2">
    <source>
        <dbReference type="EMBL" id="SPK75683.1"/>
    </source>
</evidence>
<dbReference type="PANTHER" id="PTHR43812:SF2">
    <property type="entry name" value="FLAVIN REDUCTASE LIKE DOMAIN-CONTAINING PROTEIN"/>
    <property type="match status" value="1"/>
</dbReference>
<dbReference type="Gene3D" id="2.30.110.10">
    <property type="entry name" value="Electron Transport, Fmn-binding Protein, Chain A"/>
    <property type="match status" value="1"/>
</dbReference>
<organism evidence="2 3">
    <name type="scientific">Cupriavidus taiwanensis</name>
    <dbReference type="NCBI Taxonomy" id="164546"/>
    <lineage>
        <taxon>Bacteria</taxon>
        <taxon>Pseudomonadati</taxon>
        <taxon>Pseudomonadota</taxon>
        <taxon>Betaproteobacteria</taxon>
        <taxon>Burkholderiales</taxon>
        <taxon>Burkholderiaceae</taxon>
        <taxon>Cupriavidus</taxon>
    </lineage>
</organism>
<dbReference type="EMBL" id="LT991977">
    <property type="protein sequence ID" value="SPK75683.1"/>
    <property type="molecule type" value="Genomic_DNA"/>
</dbReference>
<dbReference type="InterPro" id="IPR012349">
    <property type="entry name" value="Split_barrel_FMN-bd"/>
</dbReference>
<dbReference type="GO" id="GO:0016646">
    <property type="term" value="F:oxidoreductase activity, acting on the CH-NH group of donors, NAD or NADP as acceptor"/>
    <property type="evidence" value="ECO:0007669"/>
    <property type="project" value="UniProtKB-ARBA"/>
</dbReference>
<evidence type="ECO:0000313" key="3">
    <source>
        <dbReference type="Proteomes" id="UP000255505"/>
    </source>
</evidence>
<dbReference type="InterPro" id="IPR002563">
    <property type="entry name" value="Flavin_Rdtase-like_dom"/>
</dbReference>
<proteinExistence type="predicted"/>
<evidence type="ECO:0000259" key="1">
    <source>
        <dbReference type="SMART" id="SM00903"/>
    </source>
</evidence>
<geneLocation type="plasmid" evidence="2">
    <name>II</name>
</geneLocation>
<dbReference type="AlphaFoldDB" id="A0A375ILU7"/>
<dbReference type="SMART" id="SM00903">
    <property type="entry name" value="Flavin_Reduct"/>
    <property type="match status" value="1"/>
</dbReference>
<accession>A0A375ILU7</accession>
<name>A0A375ILU7_9BURK</name>
<dbReference type="Pfam" id="PF01613">
    <property type="entry name" value="Flavin_Reduct"/>
    <property type="match status" value="1"/>
</dbReference>
<dbReference type="Proteomes" id="UP000255505">
    <property type="component" value="Plasmid II"/>
</dbReference>
<dbReference type="PANTHER" id="PTHR43812">
    <property type="entry name" value="BLR2425 PROTEIN"/>
    <property type="match status" value="1"/>
</dbReference>
<dbReference type="SUPFAM" id="SSF50475">
    <property type="entry name" value="FMN-binding split barrel"/>
    <property type="match status" value="1"/>
</dbReference>